<dbReference type="Pfam" id="PF02472">
    <property type="entry name" value="ExbD"/>
    <property type="match status" value="1"/>
</dbReference>
<evidence type="ECO:0000256" key="6">
    <source>
        <dbReference type="ARBA" id="ARBA00022692"/>
    </source>
</evidence>
<keyword evidence="3 10" id="KW-0813">Transport</keyword>
<evidence type="ECO:0000256" key="4">
    <source>
        <dbReference type="ARBA" id="ARBA00022475"/>
    </source>
</evidence>
<gene>
    <name evidence="13" type="ORF">HNQ38_002774</name>
</gene>
<evidence type="ECO:0000256" key="10">
    <source>
        <dbReference type="RuleBase" id="RU003879"/>
    </source>
</evidence>
<evidence type="ECO:0000313" key="14">
    <source>
        <dbReference type="Proteomes" id="UP000539075"/>
    </source>
</evidence>
<sequence length="155" mass="16517">MAASTDDDFVADINVTPFVDVMLVLLIIFMVTAPMMTEGLDVALPKVETSEVLPTEDDHIILTIKSNGALYLDEYETGLADLPEVLTTRVKNAGRQLFVRADKDVPYGMVMHVMDRVRGAGVSDVGLVTTSLPDDASGAETSGAAASGSKKDNLQ</sequence>
<proteinExistence type="inferred from homology"/>
<evidence type="ECO:0000256" key="11">
    <source>
        <dbReference type="SAM" id="MobiDB-lite"/>
    </source>
</evidence>
<protein>
    <submittedName>
        <fullName evidence="13">Biopolymer transport protein TolR</fullName>
    </submittedName>
</protein>
<evidence type="ECO:0000256" key="5">
    <source>
        <dbReference type="ARBA" id="ARBA00022519"/>
    </source>
</evidence>
<comment type="subcellular location">
    <subcellularLocation>
        <location evidence="1">Cell inner membrane</location>
        <topology evidence="1">Single-pass type II membrane protein</topology>
    </subcellularLocation>
    <subcellularLocation>
        <location evidence="10">Cell membrane</location>
        <topology evidence="10">Single-pass type II membrane protein</topology>
    </subcellularLocation>
</comment>
<keyword evidence="6 10" id="KW-0812">Transmembrane</keyword>
<dbReference type="Proteomes" id="UP000539075">
    <property type="component" value="Unassembled WGS sequence"/>
</dbReference>
<dbReference type="GO" id="GO:0022857">
    <property type="term" value="F:transmembrane transporter activity"/>
    <property type="evidence" value="ECO:0007669"/>
    <property type="project" value="InterPro"/>
</dbReference>
<dbReference type="PANTHER" id="PTHR30558:SF12">
    <property type="entry name" value="BIOPOLYMER TRANSPORT PROTEIN EXBD"/>
    <property type="match status" value="1"/>
</dbReference>
<organism evidence="13 14">
    <name type="scientific">Desulfovibrio intestinalis</name>
    <dbReference type="NCBI Taxonomy" id="58621"/>
    <lineage>
        <taxon>Bacteria</taxon>
        <taxon>Pseudomonadati</taxon>
        <taxon>Thermodesulfobacteriota</taxon>
        <taxon>Desulfovibrionia</taxon>
        <taxon>Desulfovibrionales</taxon>
        <taxon>Desulfovibrionaceae</taxon>
        <taxon>Desulfovibrio</taxon>
    </lineage>
</organism>
<comment type="caution">
    <text evidence="13">The sequence shown here is derived from an EMBL/GenBank/DDBJ whole genome shotgun (WGS) entry which is preliminary data.</text>
</comment>
<dbReference type="AlphaFoldDB" id="A0A7W8C357"/>
<evidence type="ECO:0000256" key="3">
    <source>
        <dbReference type="ARBA" id="ARBA00022448"/>
    </source>
</evidence>
<reference evidence="13 14" key="1">
    <citation type="submission" date="2020-08" db="EMBL/GenBank/DDBJ databases">
        <title>Genomic Encyclopedia of Type Strains, Phase IV (KMG-IV): sequencing the most valuable type-strain genomes for metagenomic binning, comparative biology and taxonomic classification.</title>
        <authorList>
            <person name="Goeker M."/>
        </authorList>
    </citation>
    <scope>NUCLEOTIDE SEQUENCE [LARGE SCALE GENOMIC DNA]</scope>
    <source>
        <strain evidence="13 14">DSM 11275</strain>
    </source>
</reference>
<accession>A0A7W8C357</accession>
<dbReference type="InterPro" id="IPR003400">
    <property type="entry name" value="ExbD"/>
</dbReference>
<dbReference type="NCBIfam" id="TIGR02801">
    <property type="entry name" value="tolR"/>
    <property type="match status" value="1"/>
</dbReference>
<keyword evidence="9 12" id="KW-0472">Membrane</keyword>
<evidence type="ECO:0000256" key="7">
    <source>
        <dbReference type="ARBA" id="ARBA00022927"/>
    </source>
</evidence>
<dbReference type="Gene3D" id="3.30.420.270">
    <property type="match status" value="1"/>
</dbReference>
<evidence type="ECO:0000256" key="9">
    <source>
        <dbReference type="ARBA" id="ARBA00023136"/>
    </source>
</evidence>
<feature type="transmembrane region" description="Helical" evidence="12">
    <location>
        <begin position="15"/>
        <end position="36"/>
    </location>
</feature>
<evidence type="ECO:0000313" key="13">
    <source>
        <dbReference type="EMBL" id="MBB5144656.1"/>
    </source>
</evidence>
<dbReference type="EMBL" id="JACHGO010000010">
    <property type="protein sequence ID" value="MBB5144656.1"/>
    <property type="molecule type" value="Genomic_DNA"/>
</dbReference>
<name>A0A7W8C357_9BACT</name>
<evidence type="ECO:0000256" key="2">
    <source>
        <dbReference type="ARBA" id="ARBA00005811"/>
    </source>
</evidence>
<dbReference type="GO" id="GO:0005886">
    <property type="term" value="C:plasma membrane"/>
    <property type="evidence" value="ECO:0007669"/>
    <property type="project" value="UniProtKB-SubCell"/>
</dbReference>
<keyword evidence="8 12" id="KW-1133">Transmembrane helix</keyword>
<feature type="compositionally biased region" description="Low complexity" evidence="11">
    <location>
        <begin position="136"/>
        <end position="148"/>
    </location>
</feature>
<dbReference type="RefSeq" id="WP_183722096.1">
    <property type="nucleotide sequence ID" value="NZ_JACHGO010000010.1"/>
</dbReference>
<evidence type="ECO:0000256" key="12">
    <source>
        <dbReference type="SAM" id="Phobius"/>
    </source>
</evidence>
<dbReference type="PANTHER" id="PTHR30558">
    <property type="entry name" value="EXBD MEMBRANE COMPONENT OF PMF-DRIVEN MACROMOLECULE IMPORT SYSTEM"/>
    <property type="match status" value="1"/>
</dbReference>
<keyword evidence="4" id="KW-1003">Cell membrane</keyword>
<keyword evidence="5" id="KW-0997">Cell inner membrane</keyword>
<dbReference type="GO" id="GO:0015031">
    <property type="term" value="P:protein transport"/>
    <property type="evidence" value="ECO:0007669"/>
    <property type="project" value="UniProtKB-KW"/>
</dbReference>
<feature type="region of interest" description="Disordered" evidence="11">
    <location>
        <begin position="132"/>
        <end position="155"/>
    </location>
</feature>
<dbReference type="InterPro" id="IPR014168">
    <property type="entry name" value="Tol-Pal_TolR"/>
</dbReference>
<keyword evidence="7 10" id="KW-0653">Protein transport</keyword>
<comment type="similarity">
    <text evidence="2 10">Belongs to the ExbD/TolR family.</text>
</comment>
<evidence type="ECO:0000256" key="8">
    <source>
        <dbReference type="ARBA" id="ARBA00022989"/>
    </source>
</evidence>
<evidence type="ECO:0000256" key="1">
    <source>
        <dbReference type="ARBA" id="ARBA00004249"/>
    </source>
</evidence>
<keyword evidence="14" id="KW-1185">Reference proteome</keyword>